<evidence type="ECO:0000313" key="3">
    <source>
        <dbReference type="Proteomes" id="UP000015101"/>
    </source>
</evidence>
<reference evidence="3" key="1">
    <citation type="submission" date="2012-12" db="EMBL/GenBank/DDBJ databases">
        <authorList>
            <person name="Hellsten U."/>
            <person name="Grimwood J."/>
            <person name="Chapman J.A."/>
            <person name="Shapiro H."/>
            <person name="Aerts A."/>
            <person name="Otillar R.P."/>
            <person name="Terry A.Y."/>
            <person name="Boore J.L."/>
            <person name="Simakov O."/>
            <person name="Marletaz F."/>
            <person name="Cho S.-J."/>
            <person name="Edsinger-Gonzales E."/>
            <person name="Havlak P."/>
            <person name="Kuo D.-H."/>
            <person name="Larsson T."/>
            <person name="Lv J."/>
            <person name="Arendt D."/>
            <person name="Savage R."/>
            <person name="Osoegawa K."/>
            <person name="de Jong P."/>
            <person name="Lindberg D.R."/>
            <person name="Seaver E.C."/>
            <person name="Weisblat D.A."/>
            <person name="Putnam N.H."/>
            <person name="Grigoriev I.V."/>
            <person name="Rokhsar D.S."/>
        </authorList>
    </citation>
    <scope>NUCLEOTIDE SEQUENCE</scope>
</reference>
<organism evidence="2 3">
    <name type="scientific">Helobdella robusta</name>
    <name type="common">Californian leech</name>
    <dbReference type="NCBI Taxonomy" id="6412"/>
    <lineage>
        <taxon>Eukaryota</taxon>
        <taxon>Metazoa</taxon>
        <taxon>Spiralia</taxon>
        <taxon>Lophotrochozoa</taxon>
        <taxon>Annelida</taxon>
        <taxon>Clitellata</taxon>
        <taxon>Hirudinea</taxon>
        <taxon>Rhynchobdellida</taxon>
        <taxon>Glossiphoniidae</taxon>
        <taxon>Helobdella</taxon>
    </lineage>
</organism>
<reference evidence="2" key="3">
    <citation type="submission" date="2015-06" db="UniProtKB">
        <authorList>
            <consortium name="EnsemblMetazoa"/>
        </authorList>
    </citation>
    <scope>IDENTIFICATION</scope>
</reference>
<dbReference type="CTD" id="20201277"/>
<dbReference type="Proteomes" id="UP000015101">
    <property type="component" value="Unassembled WGS sequence"/>
</dbReference>
<dbReference type="GeneID" id="20201277"/>
<dbReference type="HOGENOM" id="CLU_1857465_0_0_1"/>
<proteinExistence type="predicted"/>
<dbReference type="RefSeq" id="XP_009031251.1">
    <property type="nucleotide sequence ID" value="XM_009033003.1"/>
</dbReference>
<accession>T1EXH7</accession>
<dbReference type="InParanoid" id="T1EXH7"/>
<protein>
    <submittedName>
        <fullName evidence="1 2">Uncharacterized protein</fullName>
    </submittedName>
</protein>
<dbReference type="KEGG" id="hro:HELRODRAFT_165942"/>
<gene>
    <name evidence="2" type="primary">20201277</name>
    <name evidence="1" type="ORF">HELRODRAFT_165942</name>
</gene>
<evidence type="ECO:0000313" key="2">
    <source>
        <dbReference type="EnsemblMetazoa" id="HelroP165942"/>
    </source>
</evidence>
<dbReference type="EMBL" id="AMQM01002218">
    <property type="status" value="NOT_ANNOTATED_CDS"/>
    <property type="molecule type" value="Genomic_DNA"/>
</dbReference>
<name>T1EXH7_HELRO</name>
<reference evidence="1 3" key="2">
    <citation type="journal article" date="2013" name="Nature">
        <title>Insights into bilaterian evolution from three spiralian genomes.</title>
        <authorList>
            <person name="Simakov O."/>
            <person name="Marletaz F."/>
            <person name="Cho S.J."/>
            <person name="Edsinger-Gonzales E."/>
            <person name="Havlak P."/>
            <person name="Hellsten U."/>
            <person name="Kuo D.H."/>
            <person name="Larsson T."/>
            <person name="Lv J."/>
            <person name="Arendt D."/>
            <person name="Savage R."/>
            <person name="Osoegawa K."/>
            <person name="de Jong P."/>
            <person name="Grimwood J."/>
            <person name="Chapman J.A."/>
            <person name="Shapiro H."/>
            <person name="Aerts A."/>
            <person name="Otillar R.P."/>
            <person name="Terry A.Y."/>
            <person name="Boore J.L."/>
            <person name="Grigoriev I.V."/>
            <person name="Lindberg D.R."/>
            <person name="Seaver E.C."/>
            <person name="Weisblat D.A."/>
            <person name="Putnam N.H."/>
            <person name="Rokhsar D.S."/>
        </authorList>
    </citation>
    <scope>NUCLEOTIDE SEQUENCE</scope>
</reference>
<keyword evidence="3" id="KW-1185">Reference proteome</keyword>
<evidence type="ECO:0000313" key="1">
    <source>
        <dbReference type="EMBL" id="ESN90295.1"/>
    </source>
</evidence>
<sequence>MFGIDKWFGIRSLSGCQQYNLVKGMQGFYYEALVKKFCKITFFKCDNYIKSVYGENLLLMIHNHTDLFCIALAENRQYALTLITCSKIIFAGYAGDNLWKTTCSVVCCFQLPTWKKDRAQLYNVTVALQERCLDSMLT</sequence>
<dbReference type="AlphaFoldDB" id="T1EXH7"/>
<dbReference type="EnsemblMetazoa" id="HelroT165942">
    <property type="protein sequence ID" value="HelroP165942"/>
    <property type="gene ID" value="HelroG165942"/>
</dbReference>
<dbReference type="EMBL" id="KB097753">
    <property type="protein sequence ID" value="ESN90295.1"/>
    <property type="molecule type" value="Genomic_DNA"/>
</dbReference>